<evidence type="ECO:0000256" key="4">
    <source>
        <dbReference type="SAM" id="MobiDB-lite"/>
    </source>
</evidence>
<evidence type="ECO:0000256" key="2">
    <source>
        <dbReference type="ARBA" id="ARBA00008156"/>
    </source>
</evidence>
<evidence type="ECO:0000313" key="6">
    <source>
        <dbReference type="EMBL" id="KIZ03215.1"/>
    </source>
</evidence>
<keyword evidence="7" id="KW-1185">Reference proteome</keyword>
<dbReference type="Proteomes" id="UP000054498">
    <property type="component" value="Unassembled WGS sequence"/>
</dbReference>
<dbReference type="GeneID" id="25737621"/>
<dbReference type="InterPro" id="IPR002372">
    <property type="entry name" value="PQQ_rpt_dom"/>
</dbReference>
<gene>
    <name evidence="6" type="ORF">MNEG_4744</name>
</gene>
<dbReference type="GO" id="GO:0016491">
    <property type="term" value="F:oxidoreductase activity"/>
    <property type="evidence" value="ECO:0007669"/>
    <property type="project" value="UniProtKB-KW"/>
</dbReference>
<feature type="region of interest" description="Disordered" evidence="4">
    <location>
        <begin position="1"/>
        <end position="20"/>
    </location>
</feature>
<dbReference type="InterPro" id="IPR018391">
    <property type="entry name" value="PQQ_b-propeller_rpt"/>
</dbReference>
<dbReference type="Gene3D" id="2.130.10.10">
    <property type="entry name" value="YVTN repeat-like/Quinoprotein amine dehydrogenase"/>
    <property type="match status" value="1"/>
</dbReference>
<dbReference type="InterPro" id="IPR015943">
    <property type="entry name" value="WD40/YVTN_repeat-like_dom_sf"/>
</dbReference>
<evidence type="ECO:0000313" key="7">
    <source>
        <dbReference type="Proteomes" id="UP000054498"/>
    </source>
</evidence>
<dbReference type="OrthoDB" id="416253at2759"/>
<dbReference type="STRING" id="145388.A0A0D2MJQ8"/>
<dbReference type="InterPro" id="IPR011047">
    <property type="entry name" value="Quinoprotein_ADH-like_sf"/>
</dbReference>
<evidence type="ECO:0000256" key="1">
    <source>
        <dbReference type="ARBA" id="ARBA00001931"/>
    </source>
</evidence>
<name>A0A0D2MJQ8_9CHLO</name>
<dbReference type="Gene3D" id="2.140.10.10">
    <property type="entry name" value="Quinoprotein alcohol dehydrogenase-like superfamily"/>
    <property type="match status" value="1"/>
</dbReference>
<dbReference type="AlphaFoldDB" id="A0A0D2MJQ8"/>
<evidence type="ECO:0000259" key="5">
    <source>
        <dbReference type="Pfam" id="PF13360"/>
    </source>
</evidence>
<dbReference type="PANTHER" id="PTHR32303:SF10">
    <property type="entry name" value="OUTER MEMBRANE PROTEIN ASSEMBLY FACTOR BAMB"/>
    <property type="match status" value="1"/>
</dbReference>
<dbReference type="SUPFAM" id="SSF50998">
    <property type="entry name" value="Quinoprotein alcohol dehydrogenase-like"/>
    <property type="match status" value="2"/>
</dbReference>
<dbReference type="EMBL" id="KK100892">
    <property type="protein sequence ID" value="KIZ03215.1"/>
    <property type="molecule type" value="Genomic_DNA"/>
</dbReference>
<organism evidence="6 7">
    <name type="scientific">Monoraphidium neglectum</name>
    <dbReference type="NCBI Taxonomy" id="145388"/>
    <lineage>
        <taxon>Eukaryota</taxon>
        <taxon>Viridiplantae</taxon>
        <taxon>Chlorophyta</taxon>
        <taxon>core chlorophytes</taxon>
        <taxon>Chlorophyceae</taxon>
        <taxon>CS clade</taxon>
        <taxon>Sphaeropleales</taxon>
        <taxon>Selenastraceae</taxon>
        <taxon>Monoraphidium</taxon>
    </lineage>
</organism>
<feature type="domain" description="Pyrrolo-quinoline quinone repeat" evidence="5">
    <location>
        <begin position="76"/>
        <end position="341"/>
    </location>
</feature>
<proteinExistence type="inferred from homology"/>
<protein>
    <recommendedName>
        <fullName evidence="5">Pyrrolo-quinoline quinone repeat domain-containing protein</fullName>
    </recommendedName>
</protein>
<evidence type="ECO:0000256" key="3">
    <source>
        <dbReference type="ARBA" id="ARBA00023002"/>
    </source>
</evidence>
<reference evidence="6 7" key="1">
    <citation type="journal article" date="2013" name="BMC Genomics">
        <title>Reconstruction of the lipid metabolism for the microalga Monoraphidium neglectum from its genome sequence reveals characteristics suitable for biofuel production.</title>
        <authorList>
            <person name="Bogen C."/>
            <person name="Al-Dilaimi A."/>
            <person name="Albersmeier A."/>
            <person name="Wichmann J."/>
            <person name="Grundmann M."/>
            <person name="Rupp O."/>
            <person name="Lauersen K.J."/>
            <person name="Blifernez-Klassen O."/>
            <person name="Kalinowski J."/>
            <person name="Goesmann A."/>
            <person name="Mussgnug J.H."/>
            <person name="Kruse O."/>
        </authorList>
    </citation>
    <scope>NUCLEOTIDE SEQUENCE [LARGE SCALE GENOMIC DNA]</scope>
    <source>
        <strain evidence="6 7">SAG 48.87</strain>
    </source>
</reference>
<keyword evidence="3" id="KW-0560">Oxidoreductase</keyword>
<dbReference type="RefSeq" id="XP_013902234.1">
    <property type="nucleotide sequence ID" value="XM_014046780.1"/>
</dbReference>
<dbReference type="Pfam" id="PF13360">
    <property type="entry name" value="PQQ_2"/>
    <property type="match status" value="2"/>
</dbReference>
<accession>A0A0D2MJQ8</accession>
<dbReference type="PANTHER" id="PTHR32303">
    <property type="entry name" value="QUINOPROTEIN ALCOHOL DEHYDROGENASE (CYTOCHROME C)"/>
    <property type="match status" value="1"/>
</dbReference>
<dbReference type="SMART" id="SM00564">
    <property type="entry name" value="PQQ"/>
    <property type="match status" value="6"/>
</dbReference>
<dbReference type="KEGG" id="mng:MNEG_4744"/>
<sequence length="585" mass="61683">MKKTSCTRCPKNHVSPGGSTTTACVKCQAPFTANAEQSECIDRLAWSHWGGDLSNRRWNQAEKKLTVAKAGKLKVKWEANVAGSTSATPTVHGGFVYVPDWEGNMFCLKAETGEVVWSKQVKDYMTQLGVPLPANTAVFPIMSRTSPVIHNSELVIIGTMQAVYGGFAFWLALRASDGALVWGKRADTNIAAVITTSPTLYEGVLYTGVSSLEENVASRQAYVCCTFRGSVAALDVQTGNILWQTFTTPDNGGRANDSWSGAAVWGSAPVVDRQRQQVIIATGDNYGMPEEVEECLLALGPLTAANSPQQKACLQLEGGEDNYHNAIVALDMKTGAVKWATPVDGPDAWNAACLSDNPAVNDNCPAVEGPDFDFGQAPMLVTPCKPGKGCKQLLIVGQKSGIVWALDPKDGSIAWNQRAGPGGLIGGIMWGSASDNKLVYVSNNNQGNAKIDFQGADAYLKPVPNVKGEKAPPASTNGGLCVALDAWDGTVRWTFANPALDQSGRNAKSLAPITVANGVLAYASMDPTGRLFMLRATDGKLLGSYDLGASSACGPAIVDGVLYSGTGYTNFALGTAGTKVVALTV</sequence>
<feature type="domain" description="Pyrrolo-quinoline quinone repeat" evidence="5">
    <location>
        <begin position="400"/>
        <end position="549"/>
    </location>
</feature>
<comment type="similarity">
    <text evidence="2">Belongs to the bacterial PQQ dehydrogenase family.</text>
</comment>
<dbReference type="PROSITE" id="PS51257">
    <property type="entry name" value="PROKAR_LIPOPROTEIN"/>
    <property type="match status" value="1"/>
</dbReference>
<comment type="cofactor">
    <cofactor evidence="1">
        <name>pyrroloquinoline quinone</name>
        <dbReference type="ChEBI" id="CHEBI:58442"/>
    </cofactor>
</comment>